<protein>
    <recommendedName>
        <fullName evidence="1">PiggyBac transposable element-derived protein domain-containing protein</fullName>
    </recommendedName>
</protein>
<proteinExistence type="predicted"/>
<accession>A0ABQ9II95</accession>
<gene>
    <name evidence="2" type="ORF">PR048_001726</name>
</gene>
<reference evidence="2 3" key="1">
    <citation type="submission" date="2023-02" db="EMBL/GenBank/DDBJ databases">
        <title>LHISI_Scaffold_Assembly.</title>
        <authorList>
            <person name="Stuart O.P."/>
            <person name="Cleave R."/>
            <person name="Magrath M.J.L."/>
            <person name="Mikheyev A.S."/>
        </authorList>
    </citation>
    <scope>NUCLEOTIDE SEQUENCE [LARGE SCALE GENOMIC DNA]</scope>
    <source>
        <strain evidence="2">Daus_M_001</strain>
        <tissue evidence="2">Leg muscle</tissue>
    </source>
</reference>
<organism evidence="2 3">
    <name type="scientific">Dryococelus australis</name>
    <dbReference type="NCBI Taxonomy" id="614101"/>
    <lineage>
        <taxon>Eukaryota</taxon>
        <taxon>Metazoa</taxon>
        <taxon>Ecdysozoa</taxon>
        <taxon>Arthropoda</taxon>
        <taxon>Hexapoda</taxon>
        <taxon>Insecta</taxon>
        <taxon>Pterygota</taxon>
        <taxon>Neoptera</taxon>
        <taxon>Polyneoptera</taxon>
        <taxon>Phasmatodea</taxon>
        <taxon>Verophasmatodea</taxon>
        <taxon>Anareolatae</taxon>
        <taxon>Phasmatidae</taxon>
        <taxon>Eurycanthinae</taxon>
        <taxon>Dryococelus</taxon>
    </lineage>
</organism>
<comment type="caution">
    <text evidence="2">The sequence shown here is derived from an EMBL/GenBank/DDBJ whole genome shotgun (WGS) entry which is preliminary data.</text>
</comment>
<evidence type="ECO:0000313" key="2">
    <source>
        <dbReference type="EMBL" id="KAJ8896382.1"/>
    </source>
</evidence>
<dbReference type="PANTHER" id="PTHR46599">
    <property type="entry name" value="PIGGYBAC TRANSPOSABLE ELEMENT-DERIVED PROTEIN 4"/>
    <property type="match status" value="1"/>
</dbReference>
<dbReference type="Proteomes" id="UP001159363">
    <property type="component" value="Chromosome 1"/>
</dbReference>
<feature type="domain" description="PiggyBac transposable element-derived protein" evidence="1">
    <location>
        <begin position="240"/>
        <end position="402"/>
    </location>
</feature>
<evidence type="ECO:0000313" key="3">
    <source>
        <dbReference type="Proteomes" id="UP001159363"/>
    </source>
</evidence>
<dbReference type="PANTHER" id="PTHR46599:SF6">
    <property type="entry name" value="DUAL SPECIFICITY PHOSPHATASE 26"/>
    <property type="match status" value="1"/>
</dbReference>
<dbReference type="InterPro" id="IPR029526">
    <property type="entry name" value="PGBD"/>
</dbReference>
<name>A0ABQ9II95_9NEOP</name>
<dbReference type="Pfam" id="PF13843">
    <property type="entry name" value="DDE_Tnp_1_7"/>
    <property type="match status" value="1"/>
</dbReference>
<evidence type="ECO:0000259" key="1">
    <source>
        <dbReference type="Pfam" id="PF13843"/>
    </source>
</evidence>
<keyword evidence="3" id="KW-1185">Reference proteome</keyword>
<dbReference type="EMBL" id="JARBHB010000001">
    <property type="protein sequence ID" value="KAJ8896382.1"/>
    <property type="molecule type" value="Genomic_DNA"/>
</dbReference>
<sequence length="819" mass="90999">MWLQQDDSPSLFAIAVRGHLNVHSLNRKPQHEKDPAPKEFGDIETRDIICWKTFPVHEGKIDNTAVISVFGNASLYSQIPSIGLRLGADIGPRSSVSVAEAATYKKRAESQTADLHFQLLQLTSRCASARCQAPCSRIREVPPWLLDRLPFENQAVSSSENQAGSRHQIFHQETVKVTVKPKKKVYIVIQSNPVIVKMKMKNLRVFHWVMRVNYGRERDCGSITFVELSALLGLLYLADLDINDRDSRKLTDNLAPIRNILEQFVTQCVANYQEGEYATVGEILEAFRGRCKFRQHTANKSAKYRIKVYALVDSRTFYTINLEIYPGRQPEGPHKYDNNASGVVKRTAAPVVNTSRHITVDSYFTSMSLARDLLTQNSTIVGTLRENKKGIPPSFVNTKKGHNEAACLLFHLQPEAVRQWSTAATHWPLMVLGRLAYSWLRKVQPLMGRLNCATWKLSEQWLRCGELHTRVKRHHIGQHAYVSASRRLNDFGNLVCELRVFSVFMVTSNFSKVLLKFCFQNVPPPHAKKKLPRGAAVEQWLGRSPPNMAIRSSIPGGLTPGISHVGIVLDDVVCRRTLSRHSLLPALRFQHRSIPGSHFMSSPVMMGVPFEEVVGTVGAMAAEVDGGAAAADAQSDEVDNTVPNTGVNEPATFGSIVYSSCLHELRRNVFHDCHCQTRLPNWNMAAYIQAHRLDTCDSNTTIDFFSNGTNSAIDFFGVTPIAQSTSADTPEYGRDQSKFITTTNTRGGERSVDTAARAREEAVDDSKADGVAAGPGIGGSSLSRCETCIDKAGQPIASQASRYTLKDLRAVWEEVPGCK</sequence>